<feature type="transmembrane region" description="Helical" evidence="6">
    <location>
        <begin position="40"/>
        <end position="58"/>
    </location>
</feature>
<evidence type="ECO:0000313" key="8">
    <source>
        <dbReference type="EMBL" id="KAF7268833.1"/>
    </source>
</evidence>
<protein>
    <recommendedName>
        <fullName evidence="7">Transmembrane protein 135 N-terminal domain-containing protein</fullName>
    </recommendedName>
</protein>
<dbReference type="Proteomes" id="UP000625711">
    <property type="component" value="Unassembled WGS sequence"/>
</dbReference>
<dbReference type="InterPro" id="IPR026749">
    <property type="entry name" value="Tmem135"/>
</dbReference>
<evidence type="ECO:0000256" key="3">
    <source>
        <dbReference type="ARBA" id="ARBA00022692"/>
    </source>
</evidence>
<dbReference type="Pfam" id="PF15982">
    <property type="entry name" value="TMEM135_C_rich"/>
    <property type="match status" value="1"/>
</dbReference>
<evidence type="ECO:0000256" key="5">
    <source>
        <dbReference type="ARBA" id="ARBA00023136"/>
    </source>
</evidence>
<evidence type="ECO:0000256" key="1">
    <source>
        <dbReference type="ARBA" id="ARBA00004127"/>
    </source>
</evidence>
<feature type="transmembrane region" description="Helical" evidence="6">
    <location>
        <begin position="262"/>
        <end position="281"/>
    </location>
</feature>
<comment type="caution">
    <text evidence="8">The sequence shown here is derived from an EMBL/GenBank/DDBJ whole genome shotgun (WGS) entry which is preliminary data.</text>
</comment>
<dbReference type="OrthoDB" id="291792at2759"/>
<keyword evidence="3 6" id="KW-0812">Transmembrane</keyword>
<dbReference type="EMBL" id="JAACXV010014301">
    <property type="protein sequence ID" value="KAF7268833.1"/>
    <property type="molecule type" value="Genomic_DNA"/>
</dbReference>
<keyword evidence="9" id="KW-1185">Reference proteome</keyword>
<proteinExistence type="inferred from homology"/>
<dbReference type="PANTHER" id="PTHR12459">
    <property type="entry name" value="TRANSMEMBRANE PROTEIN 135-RELATED"/>
    <property type="match status" value="1"/>
</dbReference>
<evidence type="ECO:0000259" key="7">
    <source>
        <dbReference type="Pfam" id="PF15982"/>
    </source>
</evidence>
<reference evidence="8" key="1">
    <citation type="submission" date="2020-08" db="EMBL/GenBank/DDBJ databases">
        <title>Genome sequencing and assembly of the red palm weevil Rhynchophorus ferrugineus.</title>
        <authorList>
            <person name="Dias G.B."/>
            <person name="Bergman C.M."/>
            <person name="Manee M."/>
        </authorList>
    </citation>
    <scope>NUCLEOTIDE SEQUENCE</scope>
    <source>
        <strain evidence="8">AA-2017</strain>
        <tissue evidence="8">Whole larva</tissue>
    </source>
</reference>
<feature type="transmembrane region" description="Helical" evidence="6">
    <location>
        <begin position="337"/>
        <end position="357"/>
    </location>
</feature>
<keyword evidence="4 6" id="KW-1133">Transmembrane helix</keyword>
<dbReference type="AlphaFoldDB" id="A0A834HWT7"/>
<dbReference type="InterPro" id="IPR031926">
    <property type="entry name" value="TMEM135_N"/>
</dbReference>
<dbReference type="GO" id="GO:0012505">
    <property type="term" value="C:endomembrane system"/>
    <property type="evidence" value="ECO:0007669"/>
    <property type="project" value="UniProtKB-SubCell"/>
</dbReference>
<evidence type="ECO:0000256" key="2">
    <source>
        <dbReference type="ARBA" id="ARBA00008924"/>
    </source>
</evidence>
<feature type="transmembrane region" description="Helical" evidence="6">
    <location>
        <begin position="153"/>
        <end position="173"/>
    </location>
</feature>
<feature type="transmembrane region" description="Helical" evidence="6">
    <location>
        <begin position="223"/>
        <end position="242"/>
    </location>
</feature>
<gene>
    <name evidence="8" type="ORF">GWI33_018177</name>
</gene>
<organism evidence="8 9">
    <name type="scientific">Rhynchophorus ferrugineus</name>
    <name type="common">Red palm weevil</name>
    <name type="synonym">Curculio ferrugineus</name>
    <dbReference type="NCBI Taxonomy" id="354439"/>
    <lineage>
        <taxon>Eukaryota</taxon>
        <taxon>Metazoa</taxon>
        <taxon>Ecdysozoa</taxon>
        <taxon>Arthropoda</taxon>
        <taxon>Hexapoda</taxon>
        <taxon>Insecta</taxon>
        <taxon>Pterygota</taxon>
        <taxon>Neoptera</taxon>
        <taxon>Endopterygota</taxon>
        <taxon>Coleoptera</taxon>
        <taxon>Polyphaga</taxon>
        <taxon>Cucujiformia</taxon>
        <taxon>Curculionidae</taxon>
        <taxon>Dryophthorinae</taxon>
        <taxon>Rhynchophorus</taxon>
    </lineage>
</organism>
<feature type="transmembrane region" description="Helical" evidence="6">
    <location>
        <begin position="106"/>
        <end position="123"/>
    </location>
</feature>
<name>A0A834HWT7_RHYFE</name>
<evidence type="ECO:0000256" key="6">
    <source>
        <dbReference type="SAM" id="Phobius"/>
    </source>
</evidence>
<evidence type="ECO:0000256" key="4">
    <source>
        <dbReference type="ARBA" id="ARBA00022989"/>
    </source>
</evidence>
<keyword evidence="5 6" id="KW-0472">Membrane</keyword>
<feature type="domain" description="Transmembrane protein 135 N-terminal" evidence="7">
    <location>
        <begin position="23"/>
        <end position="146"/>
    </location>
</feature>
<evidence type="ECO:0000313" key="9">
    <source>
        <dbReference type="Proteomes" id="UP000625711"/>
    </source>
</evidence>
<dbReference type="PANTHER" id="PTHR12459:SF15">
    <property type="entry name" value="TRANSMEMBRANE PROTEIN 135"/>
    <property type="match status" value="1"/>
</dbReference>
<sequence>MTVISKELFYDKISDDISCRAIHGWESSCHKASLRVGYEVLRGSLVFFFPIYILKAIIDYRKRKRKNILWKFLESELRSAMYGVAMANLLLGTNCLLWRLCGRINYYNIGLISGAISGLSLLIETRDNKILDTLIFFNLLIEATFKNLDFYNIFKLTTVNQTLLFMALSSALMHMLQNKKSKINFVNFWFYAPKPLKDDPAEKFKCNHQQPCDIYALKGTVRYFAFGYFFSIIKKLIPKMLTLYKKPQNLLYVLVNKDNARFGAFIGIYVGLYRFIVCVLLKNKLVRPNYMGAIAGLLCGTTYAVAPNIQILAIGVTTLLQTFYHELTQNSSIKDSWIPQQIIYMISHGILMHLAIMSRQTCPIYYKNMLNTCTNNLYIKIYNELIRKYILV</sequence>
<accession>A0A834HWT7</accession>
<comment type="similarity">
    <text evidence="2">Belongs to the TMEM135 family.</text>
</comment>
<feature type="transmembrane region" description="Helical" evidence="6">
    <location>
        <begin position="293"/>
        <end position="317"/>
    </location>
</feature>
<comment type="subcellular location">
    <subcellularLocation>
        <location evidence="1">Endomembrane system</location>
        <topology evidence="1">Multi-pass membrane protein</topology>
    </subcellularLocation>
</comment>